<protein>
    <submittedName>
        <fullName evidence="2">Uncharacterized protein</fullName>
    </submittedName>
</protein>
<dbReference type="Proteomes" id="UP000663854">
    <property type="component" value="Unassembled WGS sequence"/>
</dbReference>
<name>A0A814ZF89_9BILA</name>
<proteinExistence type="predicted"/>
<comment type="caution">
    <text evidence="2">The sequence shown here is derived from an EMBL/GenBank/DDBJ whole genome shotgun (WGS) entry which is preliminary data.</text>
</comment>
<evidence type="ECO:0000313" key="2">
    <source>
        <dbReference type="EMBL" id="CAF1240908.1"/>
    </source>
</evidence>
<organism evidence="2 3">
    <name type="scientific">Rotaria sordida</name>
    <dbReference type="NCBI Taxonomy" id="392033"/>
    <lineage>
        <taxon>Eukaryota</taxon>
        <taxon>Metazoa</taxon>
        <taxon>Spiralia</taxon>
        <taxon>Gnathifera</taxon>
        <taxon>Rotifera</taxon>
        <taxon>Eurotatoria</taxon>
        <taxon>Bdelloidea</taxon>
        <taxon>Philodinida</taxon>
        <taxon>Philodinidae</taxon>
        <taxon>Rotaria</taxon>
    </lineage>
</organism>
<dbReference type="AlphaFoldDB" id="A0A814ZF89"/>
<accession>A0A814ZF89</accession>
<evidence type="ECO:0000313" key="3">
    <source>
        <dbReference type="Proteomes" id="UP000663870"/>
    </source>
</evidence>
<gene>
    <name evidence="2" type="ORF">JXQ802_LOCUS26454</name>
    <name evidence="1" type="ORF">PYM288_LOCUS17845</name>
</gene>
<reference evidence="2" key="1">
    <citation type="submission" date="2021-02" db="EMBL/GenBank/DDBJ databases">
        <authorList>
            <person name="Nowell W R."/>
        </authorList>
    </citation>
    <scope>NUCLEOTIDE SEQUENCE</scope>
</reference>
<evidence type="ECO:0000313" key="1">
    <source>
        <dbReference type="EMBL" id="CAF1064841.1"/>
    </source>
</evidence>
<keyword evidence="3" id="KW-1185">Reference proteome</keyword>
<dbReference type="EMBL" id="CAJNOL010000926">
    <property type="protein sequence ID" value="CAF1240908.1"/>
    <property type="molecule type" value="Genomic_DNA"/>
</dbReference>
<dbReference type="Proteomes" id="UP000663870">
    <property type="component" value="Unassembled WGS sequence"/>
</dbReference>
<sequence length="89" mass="10335">MMQALRAGKRKSVVKILYISTPSAKYLSPLDNPLWHSFKQQIRNLYLLVAADIPLLLPQTFYSLSRKKISNAHRKCSITYGSDEYYDRL</sequence>
<dbReference type="EMBL" id="CAJNOH010000518">
    <property type="protein sequence ID" value="CAF1064841.1"/>
    <property type="molecule type" value="Genomic_DNA"/>
</dbReference>